<feature type="compositionally biased region" description="Basic and acidic residues" evidence="1">
    <location>
        <begin position="10"/>
        <end position="22"/>
    </location>
</feature>
<reference evidence="2 3" key="1">
    <citation type="submission" date="2020-10" db="EMBL/GenBank/DDBJ databases">
        <title>Sequencing the genomes of 1000 actinobacteria strains.</title>
        <authorList>
            <person name="Klenk H.-P."/>
        </authorList>
    </citation>
    <scope>NUCLEOTIDE SEQUENCE [LARGE SCALE GENOMIC DNA]</scope>
    <source>
        <strain evidence="2 3">DSM 43748</strain>
    </source>
</reference>
<evidence type="ECO:0008006" key="4">
    <source>
        <dbReference type="Google" id="ProtNLM"/>
    </source>
</evidence>
<name>A0ABR9KDH3_9ACTN</name>
<dbReference type="Proteomes" id="UP000661607">
    <property type="component" value="Unassembled WGS sequence"/>
</dbReference>
<keyword evidence="3" id="KW-1185">Reference proteome</keyword>
<protein>
    <recommendedName>
        <fullName evidence="4">Dihydrofolate reductase</fullName>
    </recommendedName>
</protein>
<evidence type="ECO:0000256" key="1">
    <source>
        <dbReference type="SAM" id="MobiDB-lite"/>
    </source>
</evidence>
<gene>
    <name evidence="2" type="ORF">H4W81_002635</name>
</gene>
<dbReference type="RefSeq" id="WP_192775052.1">
    <property type="nucleotide sequence ID" value="NZ_BAAASY010000027.1"/>
</dbReference>
<comment type="caution">
    <text evidence="2">The sequence shown here is derived from an EMBL/GenBank/DDBJ whole genome shotgun (WGS) entry which is preliminary data.</text>
</comment>
<sequence>MSRTRPLLRPVRESHHGTGETTRRSVIHWIHTSIDGYICDPQGEFDWPEMGKDSPRR</sequence>
<feature type="region of interest" description="Disordered" evidence="1">
    <location>
        <begin position="1"/>
        <end position="22"/>
    </location>
</feature>
<evidence type="ECO:0000313" key="2">
    <source>
        <dbReference type="EMBL" id="MBE1559856.1"/>
    </source>
</evidence>
<evidence type="ECO:0000313" key="3">
    <source>
        <dbReference type="Proteomes" id="UP000661607"/>
    </source>
</evidence>
<dbReference type="EMBL" id="JADBEF010000001">
    <property type="protein sequence ID" value="MBE1559856.1"/>
    <property type="molecule type" value="Genomic_DNA"/>
</dbReference>
<proteinExistence type="predicted"/>
<organism evidence="2 3">
    <name type="scientific">Nonomuraea africana</name>
    <dbReference type="NCBI Taxonomy" id="46171"/>
    <lineage>
        <taxon>Bacteria</taxon>
        <taxon>Bacillati</taxon>
        <taxon>Actinomycetota</taxon>
        <taxon>Actinomycetes</taxon>
        <taxon>Streptosporangiales</taxon>
        <taxon>Streptosporangiaceae</taxon>
        <taxon>Nonomuraea</taxon>
    </lineage>
</organism>
<accession>A0ABR9KDH3</accession>